<dbReference type="Pfam" id="PF00076">
    <property type="entry name" value="RRM_1"/>
    <property type="match status" value="2"/>
</dbReference>
<dbReference type="PANTHER" id="PTHR48033:SF2">
    <property type="entry name" value="HETEROGENEOUS NUCLEAR RIBONUCLEOPROTEIN D-LIKE"/>
    <property type="match status" value="1"/>
</dbReference>
<feature type="compositionally biased region" description="Basic and acidic residues" evidence="12">
    <location>
        <begin position="182"/>
        <end position="194"/>
    </location>
</feature>
<dbReference type="GO" id="GO:0000785">
    <property type="term" value="C:chromatin"/>
    <property type="evidence" value="ECO:0007669"/>
    <property type="project" value="TreeGrafter"/>
</dbReference>
<dbReference type="CDD" id="cd12758">
    <property type="entry name" value="RRM1_hnRPDL"/>
    <property type="match status" value="1"/>
</dbReference>
<keyword evidence="3" id="KW-0488">Methylation</keyword>
<keyword evidence="10" id="KW-0539">Nucleus</keyword>
<feature type="region of interest" description="Disordered" evidence="12">
    <location>
        <begin position="170"/>
        <end position="207"/>
    </location>
</feature>
<evidence type="ECO:0000256" key="10">
    <source>
        <dbReference type="ARBA" id="ARBA00023242"/>
    </source>
</evidence>
<evidence type="ECO:0000256" key="5">
    <source>
        <dbReference type="ARBA" id="ARBA00022737"/>
    </source>
</evidence>
<dbReference type="FunFam" id="3.30.70.330:FF:000030">
    <property type="entry name" value="Heterogeneous nuclear ribonucleoprotein d0 isoform"/>
    <property type="match status" value="1"/>
</dbReference>
<evidence type="ECO:0000256" key="8">
    <source>
        <dbReference type="ARBA" id="ARBA00023125"/>
    </source>
</evidence>
<dbReference type="AlphaFoldDB" id="A0A8C2KE30"/>
<dbReference type="Ensembl" id="ENSCCRT00020119103.1">
    <property type="protein sequence ID" value="ENSCCRP00020109031.1"/>
    <property type="gene ID" value="ENSCCRG00020049648.1"/>
</dbReference>
<dbReference type="GO" id="GO:0034046">
    <property type="term" value="F:poly(G) binding"/>
    <property type="evidence" value="ECO:0007669"/>
    <property type="project" value="TreeGrafter"/>
</dbReference>
<evidence type="ECO:0000256" key="3">
    <source>
        <dbReference type="ARBA" id="ARBA00022481"/>
    </source>
</evidence>
<dbReference type="GO" id="GO:0010468">
    <property type="term" value="P:regulation of gene expression"/>
    <property type="evidence" value="ECO:0007669"/>
    <property type="project" value="TreeGrafter"/>
</dbReference>
<keyword evidence="9" id="KW-0804">Transcription</keyword>
<evidence type="ECO:0000256" key="4">
    <source>
        <dbReference type="ARBA" id="ARBA00022490"/>
    </source>
</evidence>
<dbReference type="Proteomes" id="UP000694701">
    <property type="component" value="Unplaced"/>
</dbReference>
<keyword evidence="4" id="KW-0963">Cytoplasm</keyword>
<comment type="subcellular location">
    <subcellularLocation>
        <location evidence="2">Cytoplasm</location>
    </subcellularLocation>
    <subcellularLocation>
        <location evidence="1">Nucleus</location>
    </subcellularLocation>
</comment>
<evidence type="ECO:0000256" key="9">
    <source>
        <dbReference type="ARBA" id="ARBA00023163"/>
    </source>
</evidence>
<dbReference type="InterPro" id="IPR012677">
    <property type="entry name" value="Nucleotide-bd_a/b_plait_sf"/>
</dbReference>
<dbReference type="GO" id="GO:0003677">
    <property type="term" value="F:DNA binding"/>
    <property type="evidence" value="ECO:0007669"/>
    <property type="project" value="UniProtKB-KW"/>
</dbReference>
<dbReference type="InterPro" id="IPR034847">
    <property type="entry name" value="hnRPDL_RRM1"/>
</dbReference>
<protein>
    <submittedName>
        <fullName evidence="14">Heterogeneous nuclear ribonucleoprotein D-like</fullName>
    </submittedName>
</protein>
<accession>A0A8C2KE30</accession>
<dbReference type="PROSITE" id="PS50102">
    <property type="entry name" value="RRM"/>
    <property type="match status" value="2"/>
</dbReference>
<evidence type="ECO:0000256" key="2">
    <source>
        <dbReference type="ARBA" id="ARBA00004496"/>
    </source>
</evidence>
<organism evidence="14 15">
    <name type="scientific">Cyprinus carpio</name>
    <name type="common">Common carp</name>
    <dbReference type="NCBI Taxonomy" id="7962"/>
    <lineage>
        <taxon>Eukaryota</taxon>
        <taxon>Metazoa</taxon>
        <taxon>Chordata</taxon>
        <taxon>Craniata</taxon>
        <taxon>Vertebrata</taxon>
        <taxon>Euteleostomi</taxon>
        <taxon>Actinopterygii</taxon>
        <taxon>Neopterygii</taxon>
        <taxon>Teleostei</taxon>
        <taxon>Ostariophysi</taxon>
        <taxon>Cypriniformes</taxon>
        <taxon>Cyprinidae</taxon>
        <taxon>Cyprininae</taxon>
        <taxon>Cyprinus</taxon>
    </lineage>
</organism>
<reference evidence="14" key="1">
    <citation type="submission" date="2025-08" db="UniProtKB">
        <authorList>
            <consortium name="Ensembl"/>
        </authorList>
    </citation>
    <scope>IDENTIFICATION</scope>
</reference>
<evidence type="ECO:0000256" key="11">
    <source>
        <dbReference type="PROSITE-ProRule" id="PRU00176"/>
    </source>
</evidence>
<dbReference type="SUPFAM" id="SSF54928">
    <property type="entry name" value="RNA-binding domain, RBD"/>
    <property type="match status" value="1"/>
</dbReference>
<dbReference type="SMART" id="SM00360">
    <property type="entry name" value="RRM"/>
    <property type="match status" value="2"/>
</dbReference>
<evidence type="ECO:0000256" key="12">
    <source>
        <dbReference type="SAM" id="MobiDB-lite"/>
    </source>
</evidence>
<dbReference type="GO" id="GO:0008143">
    <property type="term" value="F:poly(A) binding"/>
    <property type="evidence" value="ECO:0007669"/>
    <property type="project" value="TreeGrafter"/>
</dbReference>
<dbReference type="PANTHER" id="PTHR48033">
    <property type="entry name" value="RNA-BINDING (RRM/RBD/RNP MOTIFS) FAMILY PROTEIN"/>
    <property type="match status" value="1"/>
</dbReference>
<keyword evidence="6 11" id="KW-0694">RNA-binding</keyword>
<evidence type="ECO:0000256" key="7">
    <source>
        <dbReference type="ARBA" id="ARBA00023015"/>
    </source>
</evidence>
<evidence type="ECO:0000313" key="15">
    <source>
        <dbReference type="Proteomes" id="UP000694701"/>
    </source>
</evidence>
<proteinExistence type="predicted"/>
<evidence type="ECO:0000259" key="13">
    <source>
        <dbReference type="PROSITE" id="PS50102"/>
    </source>
</evidence>
<feature type="domain" description="RRM" evidence="13">
    <location>
        <begin position="141"/>
        <end position="220"/>
    </location>
</feature>
<feature type="domain" description="RRM" evidence="13">
    <location>
        <begin position="56"/>
        <end position="138"/>
    </location>
</feature>
<name>A0A8C2KE30_CYPCA</name>
<sequence>MYTNITRLWNTLSYVSSLGSSYIHSKMQAEEQGDFSTDEFPEGSKINASKNQQDDGKMFIGGLSWDTSKKDLTDYLSKFGEVLDCTIKTDPMTGRSRGFGFVLFRDAESVDKVLELKEHKLDGKLIDPKRAKAMKGKEPPKKVFVGGLSPDTSEEQIREYFGAYGDRLDQGSVKSKSRSRKKFTDSSRAERTEASEEDEEASGAVEEDRARAIIKDTTTTTARTTEATATDTARAIMAILAMTIQDTTIQTMAMDKAMMITVVNRAVTARRLGKAAPIRTATSRIDKAAKHTHVHGRQAGFDVAPRRQLVDSCPYTTIKNIIQCLNLVNSEAFCFQVCLIPCSVPVGFVLMCS</sequence>
<keyword evidence="8" id="KW-0238">DNA-binding</keyword>
<dbReference type="InterPro" id="IPR000504">
    <property type="entry name" value="RRM_dom"/>
</dbReference>
<evidence type="ECO:0000256" key="1">
    <source>
        <dbReference type="ARBA" id="ARBA00004123"/>
    </source>
</evidence>
<keyword evidence="7" id="KW-0805">Transcription regulation</keyword>
<dbReference type="GO" id="GO:0005737">
    <property type="term" value="C:cytoplasm"/>
    <property type="evidence" value="ECO:0007669"/>
    <property type="project" value="UniProtKB-SubCell"/>
</dbReference>
<dbReference type="GO" id="GO:0005654">
    <property type="term" value="C:nucleoplasm"/>
    <property type="evidence" value="ECO:0007669"/>
    <property type="project" value="TreeGrafter"/>
</dbReference>
<keyword evidence="5" id="KW-0677">Repeat</keyword>
<dbReference type="Gene3D" id="3.30.70.330">
    <property type="match status" value="2"/>
</dbReference>
<evidence type="ECO:0000256" key="6">
    <source>
        <dbReference type="ARBA" id="ARBA00022884"/>
    </source>
</evidence>
<dbReference type="InterPro" id="IPR035979">
    <property type="entry name" value="RBD_domain_sf"/>
</dbReference>
<evidence type="ECO:0000313" key="14">
    <source>
        <dbReference type="Ensembl" id="ENSCCRP00020109031.1"/>
    </source>
</evidence>